<sequence>MYSRIRSPQNVAPALLDDYLEAGWRCIGQEIYTSHFMRFPPEEEGQLYSTVPTRLPLSEYGSSKSMRRLWKRGSQKFKIEAGSCFHFDEAAQRVHEAYTRAFPDRPLTGLEFYLNAPQGPFTFDTRSVKVFDGERLIAFSVFNLGEKSIYSSQGVYDPAYRAHSLGLLTMLAEIEYGLATGRQYFYPGYVVPGYPEFDYKHRVGPLEYYLLPSGTWQPAETVAPQDIPVNQMKTALAQLKSLLQGNGIGAIVCDYLHFDIRFFDDRPLPYLEFPFVLIPEVPEPSKIVPMAVFHPERQNFQVLNAKFFGLGVHHTPAYQQLMKQKPGLLRLPVAVLSTLGQDLCQNSALEIIQGFAQPRSPLPLFNSSNP</sequence>
<dbReference type="EMBL" id="VOOR01000044">
    <property type="protein sequence ID" value="TXB61833.1"/>
    <property type="molecule type" value="Genomic_DNA"/>
</dbReference>
<dbReference type="SUPFAM" id="SSF55729">
    <property type="entry name" value="Acyl-CoA N-acyltransferases (Nat)"/>
    <property type="match status" value="1"/>
</dbReference>
<organism evidence="2 3">
    <name type="scientific">Phaeodactylibacter luteus</name>
    <dbReference type="NCBI Taxonomy" id="1564516"/>
    <lineage>
        <taxon>Bacteria</taxon>
        <taxon>Pseudomonadati</taxon>
        <taxon>Bacteroidota</taxon>
        <taxon>Saprospiria</taxon>
        <taxon>Saprospirales</taxon>
        <taxon>Haliscomenobacteraceae</taxon>
        <taxon>Phaeodactylibacter</taxon>
    </lineage>
</organism>
<protein>
    <submittedName>
        <fullName evidence="2">GNAT family N-acetyltransferase</fullName>
    </submittedName>
</protein>
<dbReference type="Proteomes" id="UP000321580">
    <property type="component" value="Unassembled WGS sequence"/>
</dbReference>
<dbReference type="InterPro" id="IPR016181">
    <property type="entry name" value="Acyl_CoA_acyltransferase"/>
</dbReference>
<accession>A0A5C6RI89</accession>
<reference evidence="2 3" key="1">
    <citation type="submission" date="2019-08" db="EMBL/GenBank/DDBJ databases">
        <title>Genome of Phaeodactylibacter luteus.</title>
        <authorList>
            <person name="Bowman J.P."/>
        </authorList>
    </citation>
    <scope>NUCLEOTIDE SEQUENCE [LARGE SCALE GENOMIC DNA]</scope>
    <source>
        <strain evidence="2 3">KCTC 42180</strain>
    </source>
</reference>
<keyword evidence="3" id="KW-1185">Reference proteome</keyword>
<name>A0A5C6RI89_9BACT</name>
<feature type="domain" description="N-end rule aminoacyl transferase C-terminal" evidence="1">
    <location>
        <begin position="95"/>
        <end position="208"/>
    </location>
</feature>
<evidence type="ECO:0000313" key="3">
    <source>
        <dbReference type="Proteomes" id="UP000321580"/>
    </source>
</evidence>
<dbReference type="Pfam" id="PF04377">
    <property type="entry name" value="ATE_C"/>
    <property type="match status" value="1"/>
</dbReference>
<dbReference type="AlphaFoldDB" id="A0A5C6RI89"/>
<gene>
    <name evidence="2" type="ORF">FRY97_17175</name>
</gene>
<dbReference type="GO" id="GO:0004057">
    <property type="term" value="F:arginyl-tRNA--protein transferase activity"/>
    <property type="evidence" value="ECO:0007669"/>
    <property type="project" value="InterPro"/>
</dbReference>
<evidence type="ECO:0000313" key="2">
    <source>
        <dbReference type="EMBL" id="TXB61833.1"/>
    </source>
</evidence>
<evidence type="ECO:0000259" key="1">
    <source>
        <dbReference type="Pfam" id="PF04377"/>
    </source>
</evidence>
<dbReference type="OrthoDB" id="9782022at2"/>
<comment type="caution">
    <text evidence="2">The sequence shown here is derived from an EMBL/GenBank/DDBJ whole genome shotgun (WGS) entry which is preliminary data.</text>
</comment>
<proteinExistence type="predicted"/>
<keyword evidence="2" id="KW-0808">Transferase</keyword>
<dbReference type="InterPro" id="IPR007472">
    <property type="entry name" value="N-end_Aminoacyl_Trfase_C"/>
</dbReference>